<keyword evidence="4 7" id="KW-0413">Isomerase</keyword>
<organism evidence="9 10">
    <name type="scientific">Luteimonas viscosa</name>
    <dbReference type="NCBI Taxonomy" id="1132694"/>
    <lineage>
        <taxon>Bacteria</taxon>
        <taxon>Pseudomonadati</taxon>
        <taxon>Pseudomonadota</taxon>
        <taxon>Gammaproteobacteria</taxon>
        <taxon>Lysobacterales</taxon>
        <taxon>Lysobacteraceae</taxon>
        <taxon>Luteimonas</taxon>
    </lineage>
</organism>
<dbReference type="PANTHER" id="PTHR48073">
    <property type="entry name" value="O-SUCCINYLBENZOATE SYNTHASE-RELATED"/>
    <property type="match status" value="1"/>
</dbReference>
<keyword evidence="3 6" id="KW-0460">Magnesium</keyword>
<evidence type="ECO:0000313" key="9">
    <source>
        <dbReference type="EMBL" id="TYT25931.1"/>
    </source>
</evidence>
<evidence type="ECO:0000256" key="2">
    <source>
        <dbReference type="ARBA" id="ARBA00022723"/>
    </source>
</evidence>
<dbReference type="Gene3D" id="3.20.20.120">
    <property type="entry name" value="Enolase-like C-terminal domain"/>
    <property type="match status" value="1"/>
</dbReference>
<dbReference type="Proteomes" id="UP000324973">
    <property type="component" value="Unassembled WGS sequence"/>
</dbReference>
<dbReference type="InterPro" id="IPR036849">
    <property type="entry name" value="Enolase-like_C_sf"/>
</dbReference>
<dbReference type="GO" id="GO:0009063">
    <property type="term" value="P:amino acid catabolic process"/>
    <property type="evidence" value="ECO:0007669"/>
    <property type="project" value="InterPro"/>
</dbReference>
<feature type="binding site" evidence="6">
    <location>
        <position position="207"/>
    </location>
    <ligand>
        <name>Mg(2+)</name>
        <dbReference type="ChEBI" id="CHEBI:18420"/>
    </ligand>
</feature>
<dbReference type="SMART" id="SM00922">
    <property type="entry name" value="MR_MLE"/>
    <property type="match status" value="1"/>
</dbReference>
<sequence length="337" mass="36308">MPLALELHNEPLPLAAPFRIAGHVFEAMPATVVTLRDGVHLGRGEAAGVYYNNDHPEAMLATLEALRPRIEAGLDRETLRALLPAGGARNALDCGLWELESQRAGMPVWMLAGLDAARPLLTTFTVGADDPAVMAERAAAYVQGTMQARALKLKLTGEPDLDVARLRAVRARCPGSWIGVDANQGYDGDTLPSLLPALLEVRVALLEQPCVRGREHELDGIERVLPFAADESILDLAELEARHHRFDVINIKLDKCGGLTEGLMMARRARELGKRVMVGNMCGTSLAAAPAFVLGQLCDVVDLDGPSFLRQDRTPGVLYRDGHIDCPAAVWGARAPG</sequence>
<keyword evidence="10" id="KW-1185">Reference proteome</keyword>
<feature type="binding site" evidence="6">
    <location>
        <position position="181"/>
    </location>
    <ligand>
        <name>Mg(2+)</name>
        <dbReference type="ChEBI" id="CHEBI:18420"/>
    </ligand>
</feature>
<dbReference type="Pfam" id="PF13378">
    <property type="entry name" value="MR_MLE_C"/>
    <property type="match status" value="1"/>
</dbReference>
<reference evidence="9 10" key="1">
    <citation type="submission" date="2019-08" db="EMBL/GenBank/DDBJ databases">
        <title>Luteimonas viscosus sp. nov., isolated from soil of a sunflower field.</title>
        <authorList>
            <person name="Jianli Z."/>
            <person name="Ying Z."/>
        </authorList>
    </citation>
    <scope>NUCLEOTIDE SEQUENCE [LARGE SCALE GENOMIC DNA]</scope>
    <source>
        <strain evidence="9 10">XBU10</strain>
    </source>
</reference>
<comment type="similarity">
    <text evidence="1 7">Belongs to the mandelate racemase/muconate lactonizing enzyme family.</text>
</comment>
<accession>A0A5D4XQ71</accession>
<feature type="binding site" evidence="6">
    <location>
        <position position="230"/>
    </location>
    <ligand>
        <name>Mg(2+)</name>
        <dbReference type="ChEBI" id="CHEBI:18420"/>
    </ligand>
</feature>
<evidence type="ECO:0000256" key="6">
    <source>
        <dbReference type="PIRSR" id="PIRSR634603-3"/>
    </source>
</evidence>
<dbReference type="RefSeq" id="WP_149102481.1">
    <property type="nucleotide sequence ID" value="NZ_VTFT01000001.1"/>
</dbReference>
<dbReference type="EC" id="5.1.1.-" evidence="7"/>
<dbReference type="SUPFAM" id="SSF54826">
    <property type="entry name" value="Enolase N-terminal domain-like"/>
    <property type="match status" value="1"/>
</dbReference>
<dbReference type="PROSITE" id="PS00909">
    <property type="entry name" value="MR_MLE_2"/>
    <property type="match status" value="1"/>
</dbReference>
<dbReference type="AlphaFoldDB" id="A0A5D4XQ71"/>
<evidence type="ECO:0000256" key="3">
    <source>
        <dbReference type="ARBA" id="ARBA00022842"/>
    </source>
</evidence>
<dbReference type="InterPro" id="IPR029065">
    <property type="entry name" value="Enolase_C-like"/>
</dbReference>
<evidence type="ECO:0000259" key="8">
    <source>
        <dbReference type="SMART" id="SM00922"/>
    </source>
</evidence>
<feature type="active site" description="Proton acceptor; specific for (S)-substrate epimerization" evidence="5">
    <location>
        <position position="252"/>
    </location>
</feature>
<dbReference type="SFLD" id="SFLDG00180">
    <property type="entry name" value="muconate_cycloisomerase"/>
    <property type="match status" value="1"/>
</dbReference>
<comment type="cofactor">
    <cofactor evidence="6 7">
        <name>Mg(2+)</name>
        <dbReference type="ChEBI" id="CHEBI:18420"/>
    </cofactor>
    <text evidence="6 7">Binds 1 Mg(2+) ion per subunit.</text>
</comment>
<dbReference type="InterPro" id="IPR013341">
    <property type="entry name" value="Mandelate_racemase_N_dom"/>
</dbReference>
<keyword evidence="2 6" id="KW-0479">Metal-binding</keyword>
<protein>
    <recommendedName>
        <fullName evidence="7">Dipeptide epimerase</fullName>
        <ecNumber evidence="7">5.1.1.-</ecNumber>
    </recommendedName>
</protein>
<dbReference type="GO" id="GO:0006518">
    <property type="term" value="P:peptide metabolic process"/>
    <property type="evidence" value="ECO:0007669"/>
    <property type="project" value="UniProtKB-ARBA"/>
</dbReference>
<dbReference type="InterPro" id="IPR013342">
    <property type="entry name" value="Mandelate_racemase_C"/>
</dbReference>
<dbReference type="InterPro" id="IPR018110">
    <property type="entry name" value="Mandel_Rmase/mucon_lact_enz_CS"/>
</dbReference>
<gene>
    <name evidence="9" type="ORF">FZO89_06510</name>
</gene>
<dbReference type="Gene3D" id="3.30.390.10">
    <property type="entry name" value="Enolase-like, N-terminal domain"/>
    <property type="match status" value="1"/>
</dbReference>
<evidence type="ECO:0000256" key="5">
    <source>
        <dbReference type="PIRSR" id="PIRSR634603-1"/>
    </source>
</evidence>
<evidence type="ECO:0000256" key="4">
    <source>
        <dbReference type="ARBA" id="ARBA00023235"/>
    </source>
</evidence>
<comment type="caution">
    <text evidence="9">The sequence shown here is derived from an EMBL/GenBank/DDBJ whole genome shotgun (WGS) entry which is preliminary data.</text>
</comment>
<dbReference type="InterPro" id="IPR029017">
    <property type="entry name" value="Enolase-like_N"/>
</dbReference>
<dbReference type="OrthoDB" id="9782675at2"/>
<evidence type="ECO:0000256" key="7">
    <source>
        <dbReference type="RuleBase" id="RU366006"/>
    </source>
</evidence>
<dbReference type="SFLD" id="SFLDS00001">
    <property type="entry name" value="Enolase"/>
    <property type="match status" value="1"/>
</dbReference>
<dbReference type="GO" id="GO:0016855">
    <property type="term" value="F:racemase and epimerase activity, acting on amino acids and derivatives"/>
    <property type="evidence" value="ECO:0007669"/>
    <property type="project" value="UniProtKB-UniRule"/>
</dbReference>
<dbReference type="EMBL" id="VTFT01000001">
    <property type="protein sequence ID" value="TYT25931.1"/>
    <property type="molecule type" value="Genomic_DNA"/>
</dbReference>
<dbReference type="Pfam" id="PF02746">
    <property type="entry name" value="MR_MLE_N"/>
    <property type="match status" value="1"/>
</dbReference>
<dbReference type="GO" id="GO:0046872">
    <property type="term" value="F:metal ion binding"/>
    <property type="evidence" value="ECO:0007669"/>
    <property type="project" value="UniProtKB-KW"/>
</dbReference>
<dbReference type="SUPFAM" id="SSF51604">
    <property type="entry name" value="Enolase C-terminal domain-like"/>
    <property type="match status" value="1"/>
</dbReference>
<evidence type="ECO:0000313" key="10">
    <source>
        <dbReference type="Proteomes" id="UP000324973"/>
    </source>
</evidence>
<feature type="active site" description="Proton acceptor; specific for (R)-substrate epimerization" evidence="5">
    <location>
        <position position="154"/>
    </location>
</feature>
<dbReference type="CDD" id="cd03319">
    <property type="entry name" value="L-Ala-DL-Glu_epimerase"/>
    <property type="match status" value="1"/>
</dbReference>
<evidence type="ECO:0000256" key="1">
    <source>
        <dbReference type="ARBA" id="ARBA00008031"/>
    </source>
</evidence>
<feature type="domain" description="Mandelate racemase/muconate lactonizing enzyme C-terminal" evidence="8">
    <location>
        <begin position="131"/>
        <end position="228"/>
    </location>
</feature>
<dbReference type="PANTHER" id="PTHR48073:SF2">
    <property type="entry name" value="O-SUCCINYLBENZOATE SYNTHASE"/>
    <property type="match status" value="1"/>
</dbReference>
<name>A0A5D4XQ71_9GAMM</name>
<dbReference type="InterPro" id="IPR034603">
    <property type="entry name" value="Dipeptide_epimerase"/>
</dbReference>
<proteinExistence type="inferred from homology"/>